<dbReference type="AlphaFoldDB" id="A0A1G1XZN0"/>
<accession>A0A1G1XZN0</accession>
<protein>
    <submittedName>
        <fullName evidence="1">Uncharacterized protein</fullName>
    </submittedName>
</protein>
<name>A0A1G1XZN0_9BACT</name>
<organism evidence="1 2">
    <name type="scientific">Candidatus Buchananbacteria bacterium RIFCSPHIGHO2_01_FULL_44_11</name>
    <dbReference type="NCBI Taxonomy" id="1797535"/>
    <lineage>
        <taxon>Bacteria</taxon>
        <taxon>Candidatus Buchananiibacteriota</taxon>
    </lineage>
</organism>
<proteinExistence type="predicted"/>
<gene>
    <name evidence="1" type="ORF">A2744_02255</name>
</gene>
<evidence type="ECO:0000313" key="1">
    <source>
        <dbReference type="EMBL" id="OGY45488.1"/>
    </source>
</evidence>
<comment type="caution">
    <text evidence="1">The sequence shown here is derived from an EMBL/GenBank/DDBJ whole genome shotgun (WGS) entry which is preliminary data.</text>
</comment>
<sequence length="235" mass="26445">MTCGSVFSGYDYLVVRWHNLNERRGGLTMSQGMLGNLSLSDTQGPRKDIEDKLAGPKGTMWLRRLKRFLRGENPFGVPKTFEVTTNGRSGDQHITDLEVQGDRVDDYAQELLRGKEFVATDGKAYKLALIMGDEFEDDKRTNENIRVEAAKRGYLDPSVELAPYVREMFSDEDLEQMGLWALIVMHQPVSVSCGFLSLLGLRRCVGGRWLNTFDGRPDGGWSRGRGFLFLVPASN</sequence>
<evidence type="ECO:0000313" key="2">
    <source>
        <dbReference type="Proteomes" id="UP000178240"/>
    </source>
</evidence>
<dbReference type="EMBL" id="MHIE01000019">
    <property type="protein sequence ID" value="OGY45488.1"/>
    <property type="molecule type" value="Genomic_DNA"/>
</dbReference>
<reference evidence="1 2" key="1">
    <citation type="journal article" date="2016" name="Nat. Commun.">
        <title>Thousands of microbial genomes shed light on interconnected biogeochemical processes in an aquifer system.</title>
        <authorList>
            <person name="Anantharaman K."/>
            <person name="Brown C.T."/>
            <person name="Hug L.A."/>
            <person name="Sharon I."/>
            <person name="Castelle C.J."/>
            <person name="Probst A.J."/>
            <person name="Thomas B.C."/>
            <person name="Singh A."/>
            <person name="Wilkins M.J."/>
            <person name="Karaoz U."/>
            <person name="Brodie E.L."/>
            <person name="Williams K.H."/>
            <person name="Hubbard S.S."/>
            <person name="Banfield J.F."/>
        </authorList>
    </citation>
    <scope>NUCLEOTIDE SEQUENCE [LARGE SCALE GENOMIC DNA]</scope>
</reference>
<dbReference type="Proteomes" id="UP000178240">
    <property type="component" value="Unassembled WGS sequence"/>
</dbReference>